<feature type="compositionally biased region" description="Low complexity" evidence="1">
    <location>
        <begin position="171"/>
        <end position="187"/>
    </location>
</feature>
<feature type="compositionally biased region" description="Pro residues" evidence="1">
    <location>
        <begin position="1"/>
        <end position="10"/>
    </location>
</feature>
<feature type="region of interest" description="Disordered" evidence="1">
    <location>
        <begin position="1"/>
        <end position="35"/>
    </location>
</feature>
<accession>A0A2R6WIL2</accession>
<sequence>MPSTSPPSPNPCTALRPPTPTLTPRPARPNALRHSQALLLGFHEHRRRNAPVLDEALLPPLGPRSHPRLPANANTRDRPAPAPRPLSPARSHAGPPLAPLFSQRFRLANVVLFPLYTHIVVEPLASRPTIRTLLFLPHLAAPLRSRPSFSSRPLPRCHISSRRIASTFLQSSSSSEPGEESGPSLLLDRSTDGANHWQAGRQAGRARDTAGERATERWNDARFFHLLFAILFFHESCQ</sequence>
<feature type="region of interest" description="Disordered" evidence="1">
    <location>
        <begin position="168"/>
        <end position="187"/>
    </location>
</feature>
<proteinExistence type="predicted"/>
<evidence type="ECO:0000313" key="2">
    <source>
        <dbReference type="EMBL" id="PTQ33669.1"/>
    </source>
</evidence>
<feature type="compositionally biased region" description="Pro residues" evidence="1">
    <location>
        <begin position="17"/>
        <end position="27"/>
    </location>
</feature>
<gene>
    <name evidence="2" type="ORF">MARPO_0086s0008</name>
</gene>
<reference evidence="3" key="1">
    <citation type="journal article" date="2017" name="Cell">
        <title>Insights into land plant evolution garnered from the Marchantia polymorpha genome.</title>
        <authorList>
            <person name="Bowman J.L."/>
            <person name="Kohchi T."/>
            <person name="Yamato K.T."/>
            <person name="Jenkins J."/>
            <person name="Shu S."/>
            <person name="Ishizaki K."/>
            <person name="Yamaoka S."/>
            <person name="Nishihama R."/>
            <person name="Nakamura Y."/>
            <person name="Berger F."/>
            <person name="Adam C."/>
            <person name="Aki S.S."/>
            <person name="Althoff F."/>
            <person name="Araki T."/>
            <person name="Arteaga-Vazquez M.A."/>
            <person name="Balasubrmanian S."/>
            <person name="Barry K."/>
            <person name="Bauer D."/>
            <person name="Boehm C.R."/>
            <person name="Briginshaw L."/>
            <person name="Caballero-Perez J."/>
            <person name="Catarino B."/>
            <person name="Chen F."/>
            <person name="Chiyoda S."/>
            <person name="Chovatia M."/>
            <person name="Davies K.M."/>
            <person name="Delmans M."/>
            <person name="Demura T."/>
            <person name="Dierschke T."/>
            <person name="Dolan L."/>
            <person name="Dorantes-Acosta A.E."/>
            <person name="Eklund D.M."/>
            <person name="Florent S.N."/>
            <person name="Flores-Sandoval E."/>
            <person name="Fujiyama A."/>
            <person name="Fukuzawa H."/>
            <person name="Galik B."/>
            <person name="Grimanelli D."/>
            <person name="Grimwood J."/>
            <person name="Grossniklaus U."/>
            <person name="Hamada T."/>
            <person name="Haseloff J."/>
            <person name="Hetherington A.J."/>
            <person name="Higo A."/>
            <person name="Hirakawa Y."/>
            <person name="Hundley H.N."/>
            <person name="Ikeda Y."/>
            <person name="Inoue K."/>
            <person name="Inoue S.I."/>
            <person name="Ishida S."/>
            <person name="Jia Q."/>
            <person name="Kakita M."/>
            <person name="Kanazawa T."/>
            <person name="Kawai Y."/>
            <person name="Kawashima T."/>
            <person name="Kennedy M."/>
            <person name="Kinose K."/>
            <person name="Kinoshita T."/>
            <person name="Kohara Y."/>
            <person name="Koide E."/>
            <person name="Komatsu K."/>
            <person name="Kopischke S."/>
            <person name="Kubo M."/>
            <person name="Kyozuka J."/>
            <person name="Lagercrantz U."/>
            <person name="Lin S.S."/>
            <person name="Lindquist E."/>
            <person name="Lipzen A.M."/>
            <person name="Lu C.W."/>
            <person name="De Luna E."/>
            <person name="Martienssen R.A."/>
            <person name="Minamino N."/>
            <person name="Mizutani M."/>
            <person name="Mizutani M."/>
            <person name="Mochizuki N."/>
            <person name="Monte I."/>
            <person name="Mosher R."/>
            <person name="Nagasaki H."/>
            <person name="Nakagami H."/>
            <person name="Naramoto S."/>
            <person name="Nishitani K."/>
            <person name="Ohtani M."/>
            <person name="Okamoto T."/>
            <person name="Okumura M."/>
            <person name="Phillips J."/>
            <person name="Pollak B."/>
            <person name="Reinders A."/>
            <person name="Rovekamp M."/>
            <person name="Sano R."/>
            <person name="Sawa S."/>
            <person name="Schmid M.W."/>
            <person name="Shirakawa M."/>
            <person name="Solano R."/>
            <person name="Spunde A."/>
            <person name="Suetsugu N."/>
            <person name="Sugano S."/>
            <person name="Sugiyama A."/>
            <person name="Sun R."/>
            <person name="Suzuki Y."/>
            <person name="Takenaka M."/>
            <person name="Takezawa D."/>
            <person name="Tomogane H."/>
            <person name="Tsuzuki M."/>
            <person name="Ueda T."/>
            <person name="Umeda M."/>
            <person name="Ward J.M."/>
            <person name="Watanabe Y."/>
            <person name="Yazaki K."/>
            <person name="Yokoyama R."/>
            <person name="Yoshitake Y."/>
            <person name="Yotsui I."/>
            <person name="Zachgo S."/>
            <person name="Schmutz J."/>
        </authorList>
    </citation>
    <scope>NUCLEOTIDE SEQUENCE [LARGE SCALE GENOMIC DNA]</scope>
    <source>
        <strain evidence="3">Tak-1</strain>
    </source>
</reference>
<evidence type="ECO:0000256" key="1">
    <source>
        <dbReference type="SAM" id="MobiDB-lite"/>
    </source>
</evidence>
<organism evidence="2 3">
    <name type="scientific">Marchantia polymorpha</name>
    <name type="common">Common liverwort</name>
    <name type="synonym">Marchantia aquatica</name>
    <dbReference type="NCBI Taxonomy" id="3197"/>
    <lineage>
        <taxon>Eukaryota</taxon>
        <taxon>Viridiplantae</taxon>
        <taxon>Streptophyta</taxon>
        <taxon>Embryophyta</taxon>
        <taxon>Marchantiophyta</taxon>
        <taxon>Marchantiopsida</taxon>
        <taxon>Marchantiidae</taxon>
        <taxon>Marchantiales</taxon>
        <taxon>Marchantiaceae</taxon>
        <taxon>Marchantia</taxon>
    </lineage>
</organism>
<evidence type="ECO:0000313" key="3">
    <source>
        <dbReference type="Proteomes" id="UP000244005"/>
    </source>
</evidence>
<dbReference type="Proteomes" id="UP000244005">
    <property type="component" value="Unassembled WGS sequence"/>
</dbReference>
<keyword evidence="3" id="KW-1185">Reference proteome</keyword>
<protein>
    <submittedName>
        <fullName evidence="2">Uncharacterized protein</fullName>
    </submittedName>
</protein>
<feature type="region of interest" description="Disordered" evidence="1">
    <location>
        <begin position="55"/>
        <end position="94"/>
    </location>
</feature>
<dbReference type="AlphaFoldDB" id="A0A2R6WIL2"/>
<dbReference type="Gramene" id="Mp5g08040.1">
    <property type="protein sequence ID" value="Mp5g08040.1.cds1"/>
    <property type="gene ID" value="Mp5g08040"/>
</dbReference>
<name>A0A2R6WIL2_MARPO</name>
<dbReference type="EMBL" id="KZ772758">
    <property type="protein sequence ID" value="PTQ33669.1"/>
    <property type="molecule type" value="Genomic_DNA"/>
</dbReference>